<evidence type="ECO:0000256" key="9">
    <source>
        <dbReference type="ARBA" id="ARBA00024861"/>
    </source>
</evidence>
<keyword evidence="6 12" id="KW-0328">Glycosyltransferase</keyword>
<dbReference type="InterPro" id="IPR001348">
    <property type="entry name" value="ATP_PRibTrfase_HisG"/>
</dbReference>
<protein>
    <recommendedName>
        <fullName evidence="4 10">ATP phosphoribosyltransferase</fullName>
        <ecNumber evidence="3 10">2.4.2.17</ecNumber>
    </recommendedName>
</protein>
<dbReference type="Pfam" id="PF01634">
    <property type="entry name" value="HisG"/>
    <property type="match status" value="1"/>
</dbReference>
<evidence type="ECO:0000256" key="1">
    <source>
        <dbReference type="ARBA" id="ARBA00000915"/>
    </source>
</evidence>
<dbReference type="PANTHER" id="PTHR21403">
    <property type="entry name" value="ATP PHOSPHORIBOSYLTRANSFERASE ATP-PRTASE"/>
    <property type="match status" value="1"/>
</dbReference>
<evidence type="ECO:0000256" key="3">
    <source>
        <dbReference type="ARBA" id="ARBA00011946"/>
    </source>
</evidence>
<proteinExistence type="predicted"/>
<evidence type="ECO:0000259" key="11">
    <source>
        <dbReference type="Pfam" id="PF01634"/>
    </source>
</evidence>
<dbReference type="InterPro" id="IPR018198">
    <property type="entry name" value="ATP_PRibTrfase_CS"/>
</dbReference>
<dbReference type="GO" id="GO:0005737">
    <property type="term" value="C:cytoplasm"/>
    <property type="evidence" value="ECO:0007669"/>
    <property type="project" value="InterPro"/>
</dbReference>
<accession>A0A2D2ATC5</accession>
<dbReference type="PROSITE" id="PS01316">
    <property type="entry name" value="ATP_P_PHORIBOSYLTR"/>
    <property type="match status" value="1"/>
</dbReference>
<dbReference type="UniPathway" id="UPA00031">
    <property type="reaction ID" value="UER00006"/>
</dbReference>
<dbReference type="GO" id="GO:0000105">
    <property type="term" value="P:L-histidine biosynthetic process"/>
    <property type="evidence" value="ECO:0007669"/>
    <property type="project" value="UniProtKB-UniRule"/>
</dbReference>
<keyword evidence="13" id="KW-1185">Reference proteome</keyword>
<dbReference type="EC" id="2.4.2.17" evidence="3 10"/>
<dbReference type="RefSeq" id="WP_099620517.1">
    <property type="nucleotide sequence ID" value="NZ_CP024201.1"/>
</dbReference>
<dbReference type="InterPro" id="IPR013820">
    <property type="entry name" value="ATP_PRibTrfase_cat"/>
</dbReference>
<dbReference type="KEGG" id="cmb:CSW64_01965"/>
<evidence type="ECO:0000256" key="10">
    <source>
        <dbReference type="NCBIfam" id="TIGR00070"/>
    </source>
</evidence>
<dbReference type="SUPFAM" id="SSF53850">
    <property type="entry name" value="Periplasmic binding protein-like II"/>
    <property type="match status" value="1"/>
</dbReference>
<sequence length="318" mass="33361">MSGPLVLAIPSKGRLKEQVEAWLADAGLPVSAPSGSRGYTAKIDALPQIEVRLLSASDIAAALESGEIHLGVTGEDLLRERIADLDSRVMLLRALGFGRADLVVAVPKSWLDVDGMADLEEVAHLHLTRTGRRLRVATKYIVQTRAFFARAGVADYRIVESGGATEGAPASGAAEIIVDITTTGATLAANHLKILGDGVILKSQARLAASLAADWDAERLMVVRRLMGLVEARGRAKGSVMLVWPAERDEAAKTALADLVARGARPRANGLLIAEGELLAAQAALAEADIGPVAASRPEHLFEPVSEAAEALASRVTA</sequence>
<comment type="pathway">
    <text evidence="2">Amino-acid biosynthesis; L-histidine biosynthesis; L-histidine from 5-phospho-alpha-D-ribose 1-diphosphate: step 1/9.</text>
</comment>
<gene>
    <name evidence="12" type="ORF">CSW64_01965</name>
</gene>
<reference evidence="12 13" key="1">
    <citation type="submission" date="2017-10" db="EMBL/GenBank/DDBJ databases">
        <title>Genome sequence of Caulobacter mirabilis FWC38.</title>
        <authorList>
            <person name="Fiebig A."/>
            <person name="Crosson S."/>
        </authorList>
    </citation>
    <scope>NUCLEOTIDE SEQUENCE [LARGE SCALE GENOMIC DNA]</scope>
    <source>
        <strain evidence="12 13">FWC 38</strain>
    </source>
</reference>
<evidence type="ECO:0000256" key="5">
    <source>
        <dbReference type="ARBA" id="ARBA00022605"/>
    </source>
</evidence>
<evidence type="ECO:0000256" key="4">
    <source>
        <dbReference type="ARBA" id="ARBA00020998"/>
    </source>
</evidence>
<dbReference type="OrthoDB" id="9806435at2"/>
<dbReference type="PANTHER" id="PTHR21403:SF8">
    <property type="entry name" value="ATP PHOSPHORIBOSYLTRANSFERASE"/>
    <property type="match status" value="1"/>
</dbReference>
<evidence type="ECO:0000313" key="13">
    <source>
        <dbReference type="Proteomes" id="UP000228945"/>
    </source>
</evidence>
<name>A0A2D2ATC5_9CAUL</name>
<dbReference type="GO" id="GO:0003879">
    <property type="term" value="F:ATP phosphoribosyltransferase activity"/>
    <property type="evidence" value="ECO:0007669"/>
    <property type="project" value="UniProtKB-UniRule"/>
</dbReference>
<organism evidence="12 13">
    <name type="scientific">Caulobacter mirabilis</name>
    <dbReference type="NCBI Taxonomy" id="69666"/>
    <lineage>
        <taxon>Bacteria</taxon>
        <taxon>Pseudomonadati</taxon>
        <taxon>Pseudomonadota</taxon>
        <taxon>Alphaproteobacteria</taxon>
        <taxon>Caulobacterales</taxon>
        <taxon>Caulobacteraceae</taxon>
        <taxon>Caulobacter</taxon>
    </lineage>
</organism>
<keyword evidence="8" id="KW-0368">Histidine biosynthesis</keyword>
<comment type="catalytic activity">
    <reaction evidence="1">
        <text>1-(5-phospho-beta-D-ribosyl)-ATP + diphosphate = 5-phospho-alpha-D-ribose 1-diphosphate + ATP</text>
        <dbReference type="Rhea" id="RHEA:18473"/>
        <dbReference type="ChEBI" id="CHEBI:30616"/>
        <dbReference type="ChEBI" id="CHEBI:33019"/>
        <dbReference type="ChEBI" id="CHEBI:58017"/>
        <dbReference type="ChEBI" id="CHEBI:73183"/>
        <dbReference type="EC" id="2.4.2.17"/>
    </reaction>
</comment>
<evidence type="ECO:0000256" key="7">
    <source>
        <dbReference type="ARBA" id="ARBA00022679"/>
    </source>
</evidence>
<dbReference type="AlphaFoldDB" id="A0A2D2ATC5"/>
<feature type="domain" description="ATP phosphoribosyltransferase catalytic" evidence="11">
    <location>
        <begin position="56"/>
        <end position="214"/>
    </location>
</feature>
<dbReference type="EMBL" id="CP024201">
    <property type="protein sequence ID" value="ATQ41260.1"/>
    <property type="molecule type" value="Genomic_DNA"/>
</dbReference>
<evidence type="ECO:0000256" key="6">
    <source>
        <dbReference type="ARBA" id="ARBA00022676"/>
    </source>
</evidence>
<keyword evidence="5" id="KW-0028">Amino-acid biosynthesis</keyword>
<dbReference type="Proteomes" id="UP000228945">
    <property type="component" value="Chromosome"/>
</dbReference>
<dbReference type="NCBIfam" id="TIGR00070">
    <property type="entry name" value="hisG"/>
    <property type="match status" value="1"/>
</dbReference>
<keyword evidence="7 12" id="KW-0808">Transferase</keyword>
<dbReference type="Gene3D" id="3.40.190.10">
    <property type="entry name" value="Periplasmic binding protein-like II"/>
    <property type="match status" value="2"/>
</dbReference>
<dbReference type="CDD" id="cd13593">
    <property type="entry name" value="PBP2_HisGL3"/>
    <property type="match status" value="1"/>
</dbReference>
<evidence type="ECO:0000313" key="12">
    <source>
        <dbReference type="EMBL" id="ATQ41260.1"/>
    </source>
</evidence>
<evidence type="ECO:0000256" key="8">
    <source>
        <dbReference type="ARBA" id="ARBA00023102"/>
    </source>
</evidence>
<comment type="function">
    <text evidence="9">Catalyzes the condensation of ATP and 5-phosphoribose 1-diphosphate to form N'-(5'-phosphoribosyl)-ATP (PR-ATP). Has a crucial role in the pathway because the rate of histidine biosynthesis seems to be controlled primarily by regulation of HisG enzymatic activity.</text>
</comment>
<evidence type="ECO:0000256" key="2">
    <source>
        <dbReference type="ARBA" id="ARBA00004667"/>
    </source>
</evidence>